<keyword evidence="4" id="KW-0539">Nucleus</keyword>
<dbReference type="InterPro" id="IPR019002">
    <property type="entry name" value="Ribosome_biogenesis_Nop16"/>
</dbReference>
<comment type="similarity">
    <text evidence="2">Belongs to the NOP16 family.</text>
</comment>
<name>A0A1Y5ILS1_OSTTA</name>
<dbReference type="PANTHER" id="PTHR13243">
    <property type="entry name" value="HSPC111 PROTEIN-RELATED"/>
    <property type="match status" value="1"/>
</dbReference>
<dbReference type="eggNOG" id="KOG4771">
    <property type="taxonomic scope" value="Eukaryota"/>
</dbReference>
<evidence type="ECO:0000256" key="4">
    <source>
        <dbReference type="ARBA" id="ARBA00023242"/>
    </source>
</evidence>
<evidence type="ECO:0000256" key="2">
    <source>
        <dbReference type="ARBA" id="ARBA00008479"/>
    </source>
</evidence>
<gene>
    <name evidence="6" type="ORF">BE221DRAFT_6545</name>
</gene>
<evidence type="ECO:0000256" key="5">
    <source>
        <dbReference type="SAM" id="MobiDB-lite"/>
    </source>
</evidence>
<protein>
    <recommendedName>
        <fullName evidence="3">Nucleolar protein 16</fullName>
    </recommendedName>
</protein>
<sequence>MGGSLRRKKRARAAAGKRPARVGGTKNFAVGKALVDVAAVVLPGGASDAAITTSWDVERTPGANYARSGLASDPNRVGRGGRNEARDDEVVRLARTRAAAAADTTDEKLAACGETRTTGHAAPKRLTPKQTRVVERLVERYGEDLRAMSMDRKLNALQHTVGQLTRLVESYHFYAKERDIGDDKVRVDFRAPKKGRLRGKF</sequence>
<accession>A0A1Y5ILS1</accession>
<dbReference type="GO" id="GO:0042273">
    <property type="term" value="P:ribosomal large subunit biogenesis"/>
    <property type="evidence" value="ECO:0007669"/>
    <property type="project" value="TreeGrafter"/>
</dbReference>
<dbReference type="Proteomes" id="UP000195557">
    <property type="component" value="Unassembled WGS sequence"/>
</dbReference>
<dbReference type="EMBL" id="KZ155771">
    <property type="protein sequence ID" value="OUS49617.1"/>
    <property type="molecule type" value="Genomic_DNA"/>
</dbReference>
<dbReference type="Pfam" id="PF09420">
    <property type="entry name" value="Nop16"/>
    <property type="match status" value="1"/>
</dbReference>
<evidence type="ECO:0000256" key="1">
    <source>
        <dbReference type="ARBA" id="ARBA00004604"/>
    </source>
</evidence>
<dbReference type="GO" id="GO:0005730">
    <property type="term" value="C:nucleolus"/>
    <property type="evidence" value="ECO:0007669"/>
    <property type="project" value="UniProtKB-SubCell"/>
</dbReference>
<feature type="compositionally biased region" description="Low complexity" evidence="5">
    <location>
        <begin position="13"/>
        <end position="23"/>
    </location>
</feature>
<dbReference type="PANTHER" id="PTHR13243:SF1">
    <property type="entry name" value="NUCLEOLAR PROTEIN 16"/>
    <property type="match status" value="1"/>
</dbReference>
<feature type="region of interest" description="Disordered" evidence="5">
    <location>
        <begin position="1"/>
        <end position="23"/>
    </location>
</feature>
<proteinExistence type="inferred from homology"/>
<evidence type="ECO:0000313" key="6">
    <source>
        <dbReference type="EMBL" id="OUS49617.1"/>
    </source>
</evidence>
<comment type="subcellular location">
    <subcellularLocation>
        <location evidence="1">Nucleus</location>
        <location evidence="1">Nucleolus</location>
    </subcellularLocation>
</comment>
<evidence type="ECO:0000256" key="3">
    <source>
        <dbReference type="ARBA" id="ARBA00015522"/>
    </source>
</evidence>
<reference evidence="6" key="1">
    <citation type="submission" date="2017-04" db="EMBL/GenBank/DDBJ databases">
        <title>Population genomics of picophytoplankton unveils novel chromosome hypervariability.</title>
        <authorList>
            <consortium name="DOE Joint Genome Institute"/>
            <person name="Blanc-Mathieu R."/>
            <person name="Krasovec M."/>
            <person name="Hebrard M."/>
            <person name="Yau S."/>
            <person name="Desgranges E."/>
            <person name="Martin J."/>
            <person name="Schackwitz W."/>
            <person name="Kuo A."/>
            <person name="Salin G."/>
            <person name="Donnadieu C."/>
            <person name="Desdevises Y."/>
            <person name="Sanchez-Ferandin S."/>
            <person name="Moreau H."/>
            <person name="Rivals E."/>
            <person name="Grigoriev I.V."/>
            <person name="Grimsley N."/>
            <person name="Eyre-Walker A."/>
            <person name="Piganeau G."/>
        </authorList>
    </citation>
    <scope>NUCLEOTIDE SEQUENCE [LARGE SCALE GENOMIC DNA]</scope>
    <source>
        <strain evidence="6">RCC 1115</strain>
    </source>
</reference>
<dbReference type="AlphaFoldDB" id="A0A1Y5ILS1"/>
<feature type="compositionally biased region" description="Basic residues" evidence="5">
    <location>
        <begin position="1"/>
        <end position="12"/>
    </location>
</feature>
<organism evidence="6">
    <name type="scientific">Ostreococcus tauri</name>
    <name type="common">Marine green alga</name>
    <dbReference type="NCBI Taxonomy" id="70448"/>
    <lineage>
        <taxon>Eukaryota</taxon>
        <taxon>Viridiplantae</taxon>
        <taxon>Chlorophyta</taxon>
        <taxon>Mamiellophyceae</taxon>
        <taxon>Mamiellales</taxon>
        <taxon>Bathycoccaceae</taxon>
        <taxon>Ostreococcus</taxon>
    </lineage>
</organism>